<proteinExistence type="predicted"/>
<protein>
    <submittedName>
        <fullName evidence="2">Uncharacterized protein</fullName>
    </submittedName>
</protein>
<feature type="region of interest" description="Disordered" evidence="1">
    <location>
        <begin position="1"/>
        <end position="47"/>
    </location>
</feature>
<dbReference type="EMBL" id="JARBHB010000006">
    <property type="protein sequence ID" value="KAJ8880547.1"/>
    <property type="molecule type" value="Genomic_DNA"/>
</dbReference>
<feature type="region of interest" description="Disordered" evidence="1">
    <location>
        <begin position="368"/>
        <end position="407"/>
    </location>
</feature>
<evidence type="ECO:0000313" key="3">
    <source>
        <dbReference type="Proteomes" id="UP001159363"/>
    </source>
</evidence>
<sequence length="1502" mass="166813">MEQHRNAKSGVTGDPRANPLTSGIIRRDSSLRKPGRGLNPVRLGGRQAAKKRLNSAAPAALLCRNEFIRNIQYYTVCEWERLEGMNHCLDVSIKDVKEENTPGESPFYCWDMIGRIDPGRRLSYEPWLLSSVSATHPPGVFCVIGVRVNQAGVDDLCSAQLKATTWRREFGKRTPGCSRALIGSHERRSAETFTTPLIPASLTWREGGECLRAEGRRELAAAWPGPSCESSLRGCLQSKWKRRRDWVRACADLLAVDEPGEVGGRVGGPGRAVGAYLLTQGILQLLHLQDGVLVGELCNHDTPALSRIYNSPSRPSVRPSVRLPAERFTTELRTLVDMNSARERGLERSREIREALNILVVRANEGRNARAGETEDPQENPPTSGIVWHNSHMRKTRGQPRPESNPIRLGYVKGEERWLTDYSALCTTASRANEGEWKDTQTPRLTWRKSRVQLSVVTCDDHEGGAYLRVEGRSIGAYFALVEARLVPLQSPQRHLTGVRQVDLQHTALRSSTTYYSQFEVYAYVFDHRILEYGYGSVRHIVRRHSQGGHAYMSMTNPKQSSSASSILANPKQSSSPILLHLLRNQLHNQLHIFRNLLRTKYRMLHTNPNNPSHQSSARILNNPLHESATILSTNLQQSSAPILNSHPHQSSAPLHTNSQQYLSLILTNPHQCFTIFTNPSQSSPILQSITIPRDRNRFEQVNAKRGSKQIILADGVWGGGGGEWVDIPACCWQAKTVPPPPTFTQSRPTPSSSLRTFPLTGGLPRGILSFPTLALPLYHNIISPSTAFKIPLLRDDLNISTKSAKAITATTQCPKISSCRSPPLQYSFKDLNAREFHYGPSLTLWPGADSISNGAGRGIPLSTCGRAEHLSWSSRNRGMLRSAGSTFPENPSPRGHAHWSSDEIFRRTRGSKPGRKHSPDLPPPPPTSSFRDVLLKPRRGFPHTRFVVGLARHVRIHSRISKITFREPGTNDVPSDRRTDTDWCQVRLVSSIPTLEDSPGPSLTSAGPCWAAAQAKRSRVASRHGLWRSQLARVPANPEQNTHIKVNNLVTSVTRSNPLSYPRAVVCGFGRRGVSLELYQVSSGSTLLVRIIATKATRIQYPVGSPLVSGFSRGSTVSPALYSGATPYALQAPSSALKTSLLRAAQISSITPLTFNTILYYTGNQGWQTKADKNPPTQLAYSLEEGSLIGDENQGILLARHGVRNVQVPVSTDRSLREYTRAWFTCTPITPNRQDGILEHPTSSRPRFPREPRGNRGRLLIGYNSFPFRMFRMLGVIGVHFQKLSPKGTFQSIGRIWGDRFRGQSSGGHFDFIGYAKSVHRIPSPESELTIHHIGYPSRKHRRREDFCLGYAVKAEKTHTPRISLNCVELSKAPLPLPSPPPNLPKTNVCHAGKHFPVPLGGVKEAARARGQIKNLVHRVSAPPPPLNPQVRTHFLPQGWNSPQRNPPRHFARGKSHSASDCAGPYRLPYGYKKFILAKALEMKDRGLNNEVLSADEGEMR</sequence>
<feature type="region of interest" description="Disordered" evidence="1">
    <location>
        <begin position="882"/>
        <end position="932"/>
    </location>
</feature>
<comment type="caution">
    <text evidence="2">The sequence shown here is derived from an EMBL/GenBank/DDBJ whole genome shotgun (WGS) entry which is preliminary data.</text>
</comment>
<keyword evidence="3" id="KW-1185">Reference proteome</keyword>
<feature type="compositionally biased region" description="Basic residues" evidence="1">
    <location>
        <begin position="908"/>
        <end position="917"/>
    </location>
</feature>
<reference evidence="2 3" key="1">
    <citation type="submission" date="2023-02" db="EMBL/GenBank/DDBJ databases">
        <title>LHISI_Scaffold_Assembly.</title>
        <authorList>
            <person name="Stuart O.P."/>
            <person name="Cleave R."/>
            <person name="Magrath M.J.L."/>
            <person name="Mikheyev A.S."/>
        </authorList>
    </citation>
    <scope>NUCLEOTIDE SEQUENCE [LARGE SCALE GENOMIC DNA]</scope>
    <source>
        <strain evidence="2">Daus_M_001</strain>
        <tissue evidence="2">Leg muscle</tissue>
    </source>
</reference>
<feature type="region of interest" description="Disordered" evidence="1">
    <location>
        <begin position="1235"/>
        <end position="1254"/>
    </location>
</feature>
<name>A0ABQ9H8B8_9NEOP</name>
<evidence type="ECO:0000313" key="2">
    <source>
        <dbReference type="EMBL" id="KAJ8880547.1"/>
    </source>
</evidence>
<dbReference type="Proteomes" id="UP001159363">
    <property type="component" value="Chromosome 5"/>
</dbReference>
<accession>A0ABQ9H8B8</accession>
<gene>
    <name evidence="2" type="ORF">PR048_017017</name>
</gene>
<organism evidence="2 3">
    <name type="scientific">Dryococelus australis</name>
    <dbReference type="NCBI Taxonomy" id="614101"/>
    <lineage>
        <taxon>Eukaryota</taxon>
        <taxon>Metazoa</taxon>
        <taxon>Ecdysozoa</taxon>
        <taxon>Arthropoda</taxon>
        <taxon>Hexapoda</taxon>
        <taxon>Insecta</taxon>
        <taxon>Pterygota</taxon>
        <taxon>Neoptera</taxon>
        <taxon>Polyneoptera</taxon>
        <taxon>Phasmatodea</taxon>
        <taxon>Verophasmatodea</taxon>
        <taxon>Anareolatae</taxon>
        <taxon>Phasmatidae</taxon>
        <taxon>Eurycanthinae</taxon>
        <taxon>Dryococelus</taxon>
    </lineage>
</organism>
<evidence type="ECO:0000256" key="1">
    <source>
        <dbReference type="SAM" id="MobiDB-lite"/>
    </source>
</evidence>